<proteinExistence type="predicted"/>
<organism evidence="1 2">
    <name type="scientific">Neophaeococcomyces mojaviensis</name>
    <dbReference type="NCBI Taxonomy" id="3383035"/>
    <lineage>
        <taxon>Eukaryota</taxon>
        <taxon>Fungi</taxon>
        <taxon>Dikarya</taxon>
        <taxon>Ascomycota</taxon>
        <taxon>Pezizomycotina</taxon>
        <taxon>Eurotiomycetes</taxon>
        <taxon>Chaetothyriomycetidae</taxon>
        <taxon>Chaetothyriales</taxon>
        <taxon>Chaetothyriales incertae sedis</taxon>
        <taxon>Neophaeococcomyces</taxon>
    </lineage>
</organism>
<dbReference type="EMBL" id="JAPDRQ010000076">
    <property type="protein sequence ID" value="KAJ9656535.1"/>
    <property type="molecule type" value="Genomic_DNA"/>
</dbReference>
<dbReference type="Proteomes" id="UP001172386">
    <property type="component" value="Unassembled WGS sequence"/>
</dbReference>
<keyword evidence="2" id="KW-1185">Reference proteome</keyword>
<gene>
    <name evidence="1" type="ORF">H2198_004884</name>
</gene>
<evidence type="ECO:0000313" key="1">
    <source>
        <dbReference type="EMBL" id="KAJ9656535.1"/>
    </source>
</evidence>
<comment type="caution">
    <text evidence="1">The sequence shown here is derived from an EMBL/GenBank/DDBJ whole genome shotgun (WGS) entry which is preliminary data.</text>
</comment>
<protein>
    <submittedName>
        <fullName evidence="1">Uncharacterized protein</fullName>
    </submittedName>
</protein>
<reference evidence="1" key="1">
    <citation type="submission" date="2022-10" db="EMBL/GenBank/DDBJ databases">
        <title>Culturing micro-colonial fungi from biological soil crusts in the Mojave desert and describing Neophaeococcomyces mojavensis, and introducing the new genera and species Taxawa tesnikishii.</title>
        <authorList>
            <person name="Kurbessoian T."/>
            <person name="Stajich J.E."/>
        </authorList>
    </citation>
    <scope>NUCLEOTIDE SEQUENCE</scope>
    <source>
        <strain evidence="1">JES_112</strain>
    </source>
</reference>
<evidence type="ECO:0000313" key="2">
    <source>
        <dbReference type="Proteomes" id="UP001172386"/>
    </source>
</evidence>
<name>A0ACC3A7L5_9EURO</name>
<accession>A0ACC3A7L5</accession>
<sequence length="247" mass="27664">MKRRVLAFDTISTTLIGGVSTYHEKVIPINVELSFSTQRHGRLVQHFARGKQYKDTTGTTSWLNKHKPTAIQTGHGKVTVSTTLDPSNIDHQKVTMKTTTNILTLLLLAGSAVSAPTPQPNLGELQARSPFSDDWGVAKREPFSDDWGVAKRSPFSDDWGVAKEKREAFSDDWGVAKEKREAFSDDWGVAKEKREAFSDDWGVAKEKREAFSDDWGVSKEKREAFSDDWGVAKDKREAFSDDWGVAK</sequence>